<evidence type="ECO:0000256" key="4">
    <source>
        <dbReference type="ARBA" id="ARBA00005539"/>
    </source>
</evidence>
<dbReference type="PROSITE" id="PS50862">
    <property type="entry name" value="AA_TRNA_LIGASE_II"/>
    <property type="match status" value="1"/>
</dbReference>
<proteinExistence type="inferred from homology"/>
<evidence type="ECO:0000256" key="5">
    <source>
        <dbReference type="ARBA" id="ARBA00009489"/>
    </source>
</evidence>
<dbReference type="InterPro" id="IPR013820">
    <property type="entry name" value="ATP_PRibTrfase_cat"/>
</dbReference>
<dbReference type="GO" id="GO:0000105">
    <property type="term" value="P:L-histidine biosynthetic process"/>
    <property type="evidence" value="ECO:0007669"/>
    <property type="project" value="UniProtKB-UniRule"/>
</dbReference>
<evidence type="ECO:0000256" key="14">
    <source>
        <dbReference type="ARBA" id="ARBA00025246"/>
    </source>
</evidence>
<dbReference type="NCBIfam" id="TIGR00070">
    <property type="entry name" value="hisG"/>
    <property type="match status" value="1"/>
</dbReference>
<evidence type="ECO:0000256" key="13">
    <source>
        <dbReference type="ARBA" id="ARBA00024861"/>
    </source>
</evidence>
<dbReference type="Pfam" id="PF13393">
    <property type="entry name" value="tRNA-synt_His"/>
    <property type="match status" value="1"/>
</dbReference>
<evidence type="ECO:0000256" key="1">
    <source>
        <dbReference type="ARBA" id="ARBA00000915"/>
    </source>
</evidence>
<accession>A0AAE6IJ69</accession>
<dbReference type="PANTHER" id="PTHR21403">
    <property type="entry name" value="ATP PHOSPHORIBOSYLTRANSFERASE ATP-PRTASE"/>
    <property type="match status" value="1"/>
</dbReference>
<dbReference type="Proteomes" id="UP000321332">
    <property type="component" value="Chromosome"/>
</dbReference>
<dbReference type="GO" id="GO:0005524">
    <property type="term" value="F:ATP binding"/>
    <property type="evidence" value="ECO:0007669"/>
    <property type="project" value="UniProtKB-KW"/>
</dbReference>
<evidence type="ECO:0000256" key="15">
    <source>
        <dbReference type="HAMAP-Rule" id="MF_00125"/>
    </source>
</evidence>
<keyword evidence="8 16" id="KW-0328">Glycosyltransferase</keyword>
<dbReference type="FunFam" id="3.40.190.10:FF:000008">
    <property type="entry name" value="ATP phosphoribosyltransferase"/>
    <property type="match status" value="1"/>
</dbReference>
<comment type="pathway">
    <text evidence="3 16">Amino-acid biosynthesis; L-histidine biosynthesis; L-histidine from 5-phospho-alpha-D-ribose 1-diphosphate: step 1/9.</text>
</comment>
<evidence type="ECO:0000256" key="11">
    <source>
        <dbReference type="ARBA" id="ARBA00022840"/>
    </source>
</evidence>
<keyword evidence="11 16" id="KW-0067">ATP-binding</keyword>
<dbReference type="InterPro" id="IPR018198">
    <property type="entry name" value="ATP_PRibTrfase_CS"/>
</dbReference>
<dbReference type="AlphaFoldDB" id="A0AAE6IJ69"/>
<dbReference type="InterPro" id="IPR045864">
    <property type="entry name" value="aa-tRNA-synth_II/BPL/LPL"/>
</dbReference>
<dbReference type="OMA" id="NTCAFRT"/>
<name>A0AAE6IJ69_LEUCA</name>
<dbReference type="Gene3D" id="3.30.930.10">
    <property type="entry name" value="Bira Bifunctional Protein, Domain 2"/>
    <property type="match status" value="1"/>
</dbReference>
<evidence type="ECO:0000313" key="18">
    <source>
        <dbReference type="EMBL" id="QEA33090.1"/>
    </source>
</evidence>
<feature type="domain" description="Aminoacyl-transfer RNA synthetases class-II family profile" evidence="17">
    <location>
        <begin position="1"/>
        <end position="468"/>
    </location>
</feature>
<keyword evidence="9 16" id="KW-0808">Transferase</keyword>
<keyword evidence="6 16" id="KW-0963">Cytoplasm</keyword>
<dbReference type="EC" id="2.4.2.17" evidence="16"/>
<dbReference type="HAMAP" id="MF_00125">
    <property type="entry name" value="HisZ"/>
    <property type="match status" value="1"/>
</dbReference>
<keyword evidence="7 16" id="KW-0028">Amino-acid biosynthesis</keyword>
<comment type="function">
    <text evidence="13 16">Catalyzes the condensation of ATP and 5-phosphoribose 1-diphosphate to form N'-(5'-phosphoribosyl)-ATP (PR-ATP). Has a crucial role in the pathway because the rate of histidine biosynthesis seems to be controlled primarily by regulation of HisG enzymatic activity.</text>
</comment>
<evidence type="ECO:0000256" key="6">
    <source>
        <dbReference type="ARBA" id="ARBA00022490"/>
    </source>
</evidence>
<dbReference type="Gene3D" id="3.40.190.10">
    <property type="entry name" value="Periplasmic binding protein-like II"/>
    <property type="match status" value="2"/>
</dbReference>
<dbReference type="InterPro" id="IPR001348">
    <property type="entry name" value="ATP_PRibTrfase_HisG"/>
</dbReference>
<evidence type="ECO:0000256" key="10">
    <source>
        <dbReference type="ARBA" id="ARBA00022741"/>
    </source>
</evidence>
<dbReference type="PROSITE" id="PS01316">
    <property type="entry name" value="ATP_P_PHORIBOSYLTR"/>
    <property type="match status" value="1"/>
</dbReference>
<gene>
    <name evidence="15" type="primary">hisZ</name>
    <name evidence="16" type="synonym">hisG</name>
    <name evidence="18" type="ORF">FGL89_02470</name>
</gene>
<dbReference type="InterPro" id="IPR041715">
    <property type="entry name" value="HisRS-like_core"/>
</dbReference>
<comment type="similarity">
    <text evidence="5 16">Belongs to the ATP phosphoribosyltransferase family. Short subfamily.</text>
</comment>
<dbReference type="PANTHER" id="PTHR21403:SF8">
    <property type="entry name" value="ATP PHOSPHORIBOSYLTRANSFERASE"/>
    <property type="match status" value="1"/>
</dbReference>
<keyword evidence="12 16" id="KW-0368">Histidine biosynthesis</keyword>
<sequence length="540" mass="61296">MSEKMLAAGSRDEFGERLVQKQQISQIISQTLNEKDFTAISTPLIERESTFEQYHRRNIFHLYDQIGENLVLRPDLTLPIARFLAANRRQSQVTQLYYIGDVFRQTDHLSGAYNQETQAGIELIGDATFNAEMQALDTMLNFAEQFGIAEVQVVLSDARWIDTILKQLTMSEQQRHGLKEAIEAKNLTAFEKLRETIPDFPETLKRWPLAFGEDGEDVMWQLQYIPAAKKIIDNWLRLAEFVHQYYPEVTVTVDLAASSPQPYYTGAIMRGFIPSLGRYLFSGGRYDRLLENFQNETLPAVGMGLDIETILKKWRMAPTDDITREPIIVVLGKGRIAKDAQKLLKLAGIDTSPLDKPERKLIFSSPDGVYRFILVKPTDVIKYLDRGIGDIGIVGSDTMAEQDQNHYDMLDLETGQATFVVAAPPKFNLNATQRKRIATKYPTVTTQYFSKRGEDVEIIKLEGSVELGPLTNLSDAIVDITETGNTLRENNLVIYDKVAKVSTHLIIRSGALLQFQTELKRVIENMMTILGEKQNENYPK</sequence>
<evidence type="ECO:0000313" key="19">
    <source>
        <dbReference type="Proteomes" id="UP000321332"/>
    </source>
</evidence>
<protein>
    <recommendedName>
        <fullName evidence="15 16">Multifunctional fusion protein</fullName>
    </recommendedName>
    <domain>
        <recommendedName>
            <fullName evidence="16">ATP phosphoribosyltransferase</fullName>
            <shortName evidence="16">ATP-PRT</shortName>
            <shortName evidence="16">ATP-PRTase</shortName>
            <ecNumber evidence="16">2.4.2.17</ecNumber>
        </recommendedName>
    </domain>
    <domain>
        <recommendedName>
            <fullName evidence="15">ATP phosphoribosyltransferase regulatory subunit</fullName>
        </recommendedName>
    </domain>
</protein>
<evidence type="ECO:0000259" key="17">
    <source>
        <dbReference type="PROSITE" id="PS50862"/>
    </source>
</evidence>
<evidence type="ECO:0000256" key="3">
    <source>
        <dbReference type="ARBA" id="ARBA00004667"/>
    </source>
</evidence>
<organism evidence="18 19">
    <name type="scientific">Leuconostoc carnosum</name>
    <dbReference type="NCBI Taxonomy" id="1252"/>
    <lineage>
        <taxon>Bacteria</taxon>
        <taxon>Bacillati</taxon>
        <taxon>Bacillota</taxon>
        <taxon>Bacilli</taxon>
        <taxon>Lactobacillales</taxon>
        <taxon>Lactobacillaceae</taxon>
        <taxon>Leuconostoc</taxon>
    </lineage>
</organism>
<dbReference type="GeneID" id="61186592"/>
<dbReference type="CDD" id="cd13595">
    <property type="entry name" value="PBP2_HisGs"/>
    <property type="match status" value="1"/>
</dbReference>
<dbReference type="SUPFAM" id="SSF53850">
    <property type="entry name" value="Periplasmic binding protein-like II"/>
    <property type="match status" value="1"/>
</dbReference>
<evidence type="ECO:0000256" key="12">
    <source>
        <dbReference type="ARBA" id="ARBA00023102"/>
    </source>
</evidence>
<comment type="catalytic activity">
    <reaction evidence="1 16">
        <text>1-(5-phospho-beta-D-ribosyl)-ATP + diphosphate = 5-phospho-alpha-D-ribose 1-diphosphate + ATP</text>
        <dbReference type="Rhea" id="RHEA:18473"/>
        <dbReference type="ChEBI" id="CHEBI:30616"/>
        <dbReference type="ChEBI" id="CHEBI:33019"/>
        <dbReference type="ChEBI" id="CHEBI:58017"/>
        <dbReference type="ChEBI" id="CHEBI:73183"/>
        <dbReference type="EC" id="2.4.2.17"/>
    </reaction>
</comment>
<keyword evidence="10 16" id="KW-0547">Nucleotide-binding</keyword>
<dbReference type="InterPro" id="IPR006195">
    <property type="entry name" value="aa-tRNA-synth_II"/>
</dbReference>
<dbReference type="HAMAP" id="MF_01018">
    <property type="entry name" value="HisG_Short"/>
    <property type="match status" value="1"/>
</dbReference>
<comment type="subcellular location">
    <subcellularLocation>
        <location evidence="2 16">Cytoplasm</location>
    </subcellularLocation>
</comment>
<dbReference type="GO" id="GO:0003879">
    <property type="term" value="F:ATP phosphoribosyltransferase activity"/>
    <property type="evidence" value="ECO:0007669"/>
    <property type="project" value="UniProtKB-UniRule"/>
</dbReference>
<evidence type="ECO:0000256" key="9">
    <source>
        <dbReference type="ARBA" id="ARBA00022679"/>
    </source>
</evidence>
<evidence type="ECO:0000256" key="7">
    <source>
        <dbReference type="ARBA" id="ARBA00022605"/>
    </source>
</evidence>
<comment type="miscellaneous">
    <text evidence="15">This function is generally fulfilled by the C-terminal part of HisG, which is missing in some bacteria such as this one.</text>
</comment>
<dbReference type="GO" id="GO:0140096">
    <property type="term" value="F:catalytic activity, acting on a protein"/>
    <property type="evidence" value="ECO:0007669"/>
    <property type="project" value="UniProtKB-ARBA"/>
</dbReference>
<dbReference type="GO" id="GO:0005737">
    <property type="term" value="C:cytoplasm"/>
    <property type="evidence" value="ECO:0007669"/>
    <property type="project" value="UniProtKB-SubCell"/>
</dbReference>
<dbReference type="RefSeq" id="WP_014973978.1">
    <property type="nucleotide sequence ID" value="NZ_CP042374.1"/>
</dbReference>
<evidence type="ECO:0000256" key="8">
    <source>
        <dbReference type="ARBA" id="ARBA00022676"/>
    </source>
</evidence>
<dbReference type="SUPFAM" id="SSF55681">
    <property type="entry name" value="Class II aaRS and biotin synthetases"/>
    <property type="match status" value="1"/>
</dbReference>
<comment type="domain">
    <text evidence="16">Lacks the C-terminal regulatory region which is replaced by HisZ.</text>
</comment>
<dbReference type="EMBL" id="CP042374">
    <property type="protein sequence ID" value="QEA33090.1"/>
    <property type="molecule type" value="Genomic_DNA"/>
</dbReference>
<evidence type="ECO:0000256" key="16">
    <source>
        <dbReference type="HAMAP-Rule" id="MF_01018"/>
    </source>
</evidence>
<comment type="similarity">
    <text evidence="4 15">Belongs to the class-II aminoacyl-tRNA synthetase family. HisZ subfamily.</text>
</comment>
<comment type="function">
    <text evidence="14 15">Required for the first step of histidine biosynthesis. May allow the feedback regulation of ATP phosphoribosyltransferase activity by histidine.</text>
</comment>
<evidence type="ECO:0000256" key="2">
    <source>
        <dbReference type="ARBA" id="ARBA00004496"/>
    </source>
</evidence>
<dbReference type="InterPro" id="IPR004517">
    <property type="entry name" value="HisZ"/>
</dbReference>
<comment type="subunit">
    <text evidence="16">Heteromultimer composed of HisG and HisZ subunits.</text>
</comment>
<dbReference type="Pfam" id="PF01634">
    <property type="entry name" value="HisG"/>
    <property type="match status" value="1"/>
</dbReference>
<dbReference type="InterPro" id="IPR024893">
    <property type="entry name" value="ATP_PRibTrfase_HisG_short"/>
</dbReference>
<reference evidence="18 19" key="1">
    <citation type="submission" date="2019-06" db="EMBL/GenBank/DDBJ databases">
        <title>Genome analyses of bacteria isolated from kimchi.</title>
        <authorList>
            <person name="Lee S."/>
            <person name="Ahn S."/>
            <person name="Roh S."/>
        </authorList>
    </citation>
    <scope>NUCLEOTIDE SEQUENCE [LARGE SCALE GENOMIC DNA]</scope>
    <source>
        <strain evidence="18 19">CBA3620</strain>
    </source>
</reference>